<feature type="region of interest" description="Disordered" evidence="6">
    <location>
        <begin position="29"/>
        <end position="89"/>
    </location>
</feature>
<reference evidence="9" key="1">
    <citation type="submission" date="2016-01" db="EMBL/GenBank/DDBJ databases">
        <authorList>
            <person name="Mcilroy J.S."/>
            <person name="Karst M S."/>
            <person name="Albertsen M."/>
        </authorList>
    </citation>
    <scope>NUCLEOTIDE SEQUENCE</scope>
    <source>
        <strain evidence="9">Cfx-K</strain>
    </source>
</reference>
<feature type="domain" description="Thioredoxin" evidence="8">
    <location>
        <begin position="43"/>
        <end position="252"/>
    </location>
</feature>
<keyword evidence="2 7" id="KW-0732">Signal</keyword>
<dbReference type="InterPro" id="IPR036249">
    <property type="entry name" value="Thioredoxin-like_sf"/>
</dbReference>
<feature type="chain" id="PRO_5008240609" evidence="7">
    <location>
        <begin position="23"/>
        <end position="656"/>
    </location>
</feature>
<dbReference type="RefSeq" id="WP_095044353.1">
    <property type="nucleotide sequence ID" value="NZ_LN890655.1"/>
</dbReference>
<evidence type="ECO:0000256" key="4">
    <source>
        <dbReference type="ARBA" id="ARBA00023157"/>
    </source>
</evidence>
<keyword evidence="10" id="KW-1185">Reference proteome</keyword>
<dbReference type="Gene3D" id="3.40.30.10">
    <property type="entry name" value="Glutaredoxin"/>
    <property type="match status" value="3"/>
</dbReference>
<dbReference type="AlphaFoldDB" id="A0A160T7M5"/>
<dbReference type="PANTHER" id="PTHR13887">
    <property type="entry name" value="GLUTATHIONE S-TRANSFERASE KAPPA"/>
    <property type="match status" value="1"/>
</dbReference>
<evidence type="ECO:0000256" key="6">
    <source>
        <dbReference type="SAM" id="MobiDB-lite"/>
    </source>
</evidence>
<feature type="signal peptide" evidence="7">
    <location>
        <begin position="1"/>
        <end position="22"/>
    </location>
</feature>
<dbReference type="OrthoDB" id="9784686at2"/>
<sequence>MMKSTTIRALFLLLCLSLLAVACSAPTAVGTQRDSTTPGASSPVAGASTAETTAPAADTAGVTSTEVDSQGIPVGFTAEGRPYRGNPDAPVTMDTFSDFQCPYCGRFSAETLPGLLENQIAGGEVVMVFYDFPLNSIHPQAAAAANAARCAGERGAAAYWAMHDRLFVSISDWSNSQANDVFAAYAEELGLGDADFTACLAENRHAATVDADLALGQSRGVNSTPTFFLNEQPLIGAYPLDYFNQAIAAVGAGQVIATEPTAQPQAPSVAPTPATIALAEAAAERGEADAPVTIVEYTDYQCPYCQRHVAETLPRLITDMIDTGRVRYVVKDFPLDSIHPEARAASVAARCAGEQDAYWPMHDALFTRQDEWGGLGAGANAVFTTLATDLALDGDLFAACLSSGRHDAVIQANQTEGAVLGVTGTPAFFINGFPINGAQPFELFEYAIGLAEEGTLADAYLAPAAEAAPTPAGPVEVDTEGAYSVGEADAPVVLVEFTDYQCPFCSRHFLETFPQLMADYVDTGKVRYVFLDFPISSIHPQAQAAAEAARCAGDQDAYLPMHDMLFARQSEWSGRQDAATIFAGFAQELGLDGDAFTACQEARTHEAAVLADLQQGAALGVGGTPAFFLNGNALSGAQPFEVFQQMIEELLASASS</sequence>
<evidence type="ECO:0000259" key="8">
    <source>
        <dbReference type="PROSITE" id="PS51352"/>
    </source>
</evidence>
<evidence type="ECO:0000256" key="2">
    <source>
        <dbReference type="ARBA" id="ARBA00022729"/>
    </source>
</evidence>
<proteinExistence type="inferred from homology"/>
<evidence type="ECO:0000256" key="1">
    <source>
        <dbReference type="ARBA" id="ARBA00005791"/>
    </source>
</evidence>
<dbReference type="KEGG" id="pbf:CFX0092_A3227"/>
<comment type="similarity">
    <text evidence="1">Belongs to the thioredoxin family. DsbA subfamily.</text>
</comment>
<evidence type="ECO:0000256" key="3">
    <source>
        <dbReference type="ARBA" id="ARBA00023002"/>
    </source>
</evidence>
<dbReference type="SUPFAM" id="SSF52833">
    <property type="entry name" value="Thioredoxin-like"/>
    <property type="match status" value="3"/>
</dbReference>
<keyword evidence="3" id="KW-0560">Oxidoreductase</keyword>
<dbReference type="PROSITE" id="PS51352">
    <property type="entry name" value="THIOREDOXIN_2"/>
    <property type="match status" value="3"/>
</dbReference>
<organism evidence="9 10">
    <name type="scientific">Candidatus Promineifilum breve</name>
    <dbReference type="NCBI Taxonomy" id="1806508"/>
    <lineage>
        <taxon>Bacteria</taxon>
        <taxon>Bacillati</taxon>
        <taxon>Chloroflexota</taxon>
        <taxon>Ardenticatenia</taxon>
        <taxon>Candidatus Promineifilales</taxon>
        <taxon>Candidatus Promineifilaceae</taxon>
        <taxon>Candidatus Promineifilum</taxon>
    </lineage>
</organism>
<dbReference type="Pfam" id="PF13462">
    <property type="entry name" value="Thioredoxin_4"/>
    <property type="match status" value="3"/>
</dbReference>
<dbReference type="PROSITE" id="PS51257">
    <property type="entry name" value="PROKAR_LIPOPROTEIN"/>
    <property type="match status" value="1"/>
</dbReference>
<evidence type="ECO:0000313" key="9">
    <source>
        <dbReference type="EMBL" id="CUS05105.2"/>
    </source>
</evidence>
<dbReference type="InterPro" id="IPR012336">
    <property type="entry name" value="Thioredoxin-like_fold"/>
</dbReference>
<feature type="compositionally biased region" description="Polar residues" evidence="6">
    <location>
        <begin position="29"/>
        <end position="40"/>
    </location>
</feature>
<dbReference type="Proteomes" id="UP000215027">
    <property type="component" value="Chromosome I"/>
</dbReference>
<evidence type="ECO:0000256" key="7">
    <source>
        <dbReference type="SAM" id="SignalP"/>
    </source>
</evidence>
<keyword evidence="5" id="KW-0676">Redox-active center</keyword>
<gene>
    <name evidence="9" type="ORF">CFX0092_A3227</name>
</gene>
<dbReference type="PANTHER" id="PTHR13887:SF14">
    <property type="entry name" value="DISULFIDE BOND FORMATION PROTEIN D"/>
    <property type="match status" value="1"/>
</dbReference>
<dbReference type="EMBL" id="LN890655">
    <property type="protein sequence ID" value="CUS05105.2"/>
    <property type="molecule type" value="Genomic_DNA"/>
</dbReference>
<dbReference type="InterPro" id="IPR013766">
    <property type="entry name" value="Thioredoxin_domain"/>
</dbReference>
<dbReference type="GO" id="GO:0016491">
    <property type="term" value="F:oxidoreductase activity"/>
    <property type="evidence" value="ECO:0007669"/>
    <property type="project" value="UniProtKB-KW"/>
</dbReference>
<evidence type="ECO:0000256" key="5">
    <source>
        <dbReference type="ARBA" id="ARBA00023284"/>
    </source>
</evidence>
<keyword evidence="4" id="KW-1015">Disulfide bond</keyword>
<feature type="compositionally biased region" description="Low complexity" evidence="6">
    <location>
        <begin position="45"/>
        <end position="60"/>
    </location>
</feature>
<name>A0A160T7M5_9CHLR</name>
<feature type="domain" description="Thioredoxin" evidence="8">
    <location>
        <begin position="260"/>
        <end position="453"/>
    </location>
</feature>
<protein>
    <submittedName>
        <fullName evidence="9">DSBA-like thioredoxin domain-containing protein</fullName>
    </submittedName>
</protein>
<evidence type="ECO:0000313" key="10">
    <source>
        <dbReference type="Proteomes" id="UP000215027"/>
    </source>
</evidence>
<feature type="domain" description="Thioredoxin" evidence="8">
    <location>
        <begin position="456"/>
        <end position="652"/>
    </location>
</feature>
<accession>A0A160T7M5</accession>